<dbReference type="InterPro" id="IPR027417">
    <property type="entry name" value="P-loop_NTPase"/>
</dbReference>
<dbReference type="InterPro" id="IPR058192">
    <property type="entry name" value="WHD_ROQ1-like"/>
</dbReference>
<dbReference type="Proteomes" id="UP000824890">
    <property type="component" value="Unassembled WGS sequence"/>
</dbReference>
<dbReference type="InterPro" id="IPR036390">
    <property type="entry name" value="WH_DNA-bd_sf"/>
</dbReference>
<evidence type="ECO:0000313" key="4">
    <source>
        <dbReference type="EMBL" id="KAH0935336.1"/>
    </source>
</evidence>
<dbReference type="SUPFAM" id="SSF52058">
    <property type="entry name" value="L domain-like"/>
    <property type="match status" value="4"/>
</dbReference>
<dbReference type="Gene3D" id="3.40.50.300">
    <property type="entry name" value="P-loop containing nucleotide triphosphate hydrolases"/>
    <property type="match status" value="2"/>
</dbReference>
<evidence type="ECO:0000259" key="3">
    <source>
        <dbReference type="Pfam" id="PF23598"/>
    </source>
</evidence>
<dbReference type="SUPFAM" id="SSF46785">
    <property type="entry name" value="Winged helix' DNA-binding domain"/>
    <property type="match status" value="1"/>
</dbReference>
<protein>
    <recommendedName>
        <fullName evidence="6">Disease resistance protein</fullName>
    </recommendedName>
</protein>
<dbReference type="PANTHER" id="PTHR11017">
    <property type="entry name" value="LEUCINE-RICH REPEAT-CONTAINING PROTEIN"/>
    <property type="match status" value="1"/>
</dbReference>
<sequence length="2076" mass="234674">DVFISPLSRDDEATVIEDISTYVLNKLVNSPQPSHFDNLVGMSTHMENLELLLSLGSKEVRMVGIWGPSGIGKSTIARVLFNQHSHQFQFSVFMENIKRLWPRPYYDEYSVKLQLQEEFLSRLPLGLRVMGSHFKGRPKHEWEEGLPRLRTRLNGEIENTLKFSYDALCDDDQAIFLHLACFLKHDWLETVERCLEKNFVGVKGCLRVLAEKSFISAEWGYIQMHDLLALLGREIVRKQSIHEPGQRQFLVDAGDICQVLRDDTLGSRNVIGIDLDLSKLLETGLKISDRVFKRMPNVQFLRVKYHSKPYPHSIDPVTCLPSNLRILDWDSFPMTCLPSNFNPEFLVEIVLTKSNFLEKLWEGNKTIRNLKLMNLSNSKNLKELPDLSTATNLQTLDLSGCSSLTELPFSIGNAINLRYLDLTNCSSLVEFPSSMENVTTLEELFLKDCSSLVELPSSVRNSLNLKVFTCSGCSNLVELPLHIDNANDRKRLDLSGCSSLRELPSSIGNMTNLMELDLRGCSSLRELPSSIGNITNLEKLYLNGCSSLVELSSSIGNMTNLMKLYLYGCSSLRELPSSIGNITSLEELDLYGCSSLVELPSSIGNMTNLEELNLIGCSSLVELPSSIGNMSSLMKLYPRECSSLVEFPSTIGNMTSRKELNLNGCSSLVELPASIGNMTSLEELNLNGCSSLVKLPSSVGDMSNLRKLYLESCSNLTVLPININMKSLDELVLTDCSSLKSFPEISTNIRVLKLSGTAIEELPPSIMSWPHLRELVIKGCLKLVSLPQLPDSLEFLVADNCGSLERLDCSFNKKKFHALRFVNCFKLNQEARDLIINTSTRDLTILPGETVPTYFSYRATGSSLSMTWNGLDTEHFPTSLRFKACILVVYKGEVDAYDWGCPEICCCITDELNGVKHYSHRWVKWPPTSGEHLFVFEIEDAVSAPELVFEFEYGQENWEIKECWIHPLETLAPSPFNMKSLDEVDLTDCSSLKSFPMISTNNRFLKLNGTAVEEIPPSTKIWPRLQKLRMPYSENLACFCPHRGAALERHKNIRNCSMDQGNGCTKLVSLPQLPASLAILDAYNCESLERLDCSFNRKKFHTLSFVNFFKLNQEARDLIINTWIGNMAVFPGESVPAYFTYKATGNSLSMKWNGLDTHFRKRLRFKACACWFNRPDVEACDWREIKISCCIKDKLNVVKSRHSTLWFKFFPTSKEHLVVFEFEEDAPNALLSQSTESTFHVALFNYTKSIFVSLFAPQSVASSLILFPTSQMDFSLFLTIVAAAIGFFVIRRFRFNPENNEIDTSSLSPSSPPSSLSSRDDEATVIENISTCVLNKLVNSPQPSHFDNLVGMSTHMENLELLLSLGSKEVRMVGIWGPSGIGKSTIARVLFNQHSHQFQFSVFMENIKRLWPRPYYDEYSVKLQLQEEFLSRKSFISFEWGRIKMHDLLALLGREIVRKQSIHEPGQRQFLVDAGDICQVLRNDTLGSRNVIGIDLDLTKLETEVKISDRVFERMPNVQFLRVKYRSIQRKPYPHSIDPVTCLPPNLIILHWDYFPMTCLPSNFNPEFLTRIILTENNYLEKLWEGNKTIRNLKLMNLSNSKNLKELPDLSTATNLQTLELSGCSSLTELPFSIGNAINLRRLNLSHCSSLMELPSSMENATDLEELNLTGCLHLAKLPSSIGNLKKLYLKDCSSLVELPSSVRNSINLKNFSFNGCSNLVELPFYLGNATDLQRLYLRGCSKCSSLVELPSSIGNITSLEYLNLDACSSLVKLPSSIGDIINLKNLYLNGCSKLNLNGCSSLVELPSSIGNMNNLWMLYLERCSNLTALPININMKSLRVLALTDCSSLKSFPEISTNIRVLKLTGTAIEEIPPSIMSWPWLSELNIDTGIQETAPWVKKERSRIRELVIKRCTEQHKSNVFIVINCLKLNQETRDLIIKTSTRDFTILPGETVPTYFSYRAAGSSLSMTWNGLDTEYFPTSLRFRACLLLVYKGHVGGHRQWSEITYCIKDKLTGVERYSHRFVNLPPTPDDHLFVFEIEETVSAPELVFEFGFTNKNWEIKKCGLHPLETPSC</sequence>
<dbReference type="InterPro" id="IPR001611">
    <property type="entry name" value="Leu-rich_rpt"/>
</dbReference>
<dbReference type="Pfam" id="PF23598">
    <property type="entry name" value="LRR_14"/>
    <property type="match status" value="1"/>
</dbReference>
<dbReference type="EMBL" id="JAGKQM010000003">
    <property type="protein sequence ID" value="KAH0935336.1"/>
    <property type="molecule type" value="Genomic_DNA"/>
</dbReference>
<comment type="caution">
    <text evidence="4">The sequence shown here is derived from an EMBL/GenBank/DDBJ whole genome shotgun (WGS) entry which is preliminary data.</text>
</comment>
<dbReference type="Pfam" id="PF00560">
    <property type="entry name" value="LRR_1"/>
    <property type="match status" value="1"/>
</dbReference>
<dbReference type="PANTHER" id="PTHR11017:SF366">
    <property type="entry name" value="ADP-RIBOSYL CYCLASE_CYCLIC ADP-RIBOSE HYDROLASE"/>
    <property type="match status" value="1"/>
</dbReference>
<feature type="domain" description="Disease resistance R13L4/SHOC-2-like LRR" evidence="3">
    <location>
        <begin position="492"/>
        <end position="593"/>
    </location>
</feature>
<dbReference type="InterPro" id="IPR044974">
    <property type="entry name" value="Disease_R_plants"/>
</dbReference>
<evidence type="ECO:0000256" key="1">
    <source>
        <dbReference type="ARBA" id="ARBA00022737"/>
    </source>
</evidence>
<dbReference type="SUPFAM" id="SSF52540">
    <property type="entry name" value="P-loop containing nucleoside triphosphate hydrolases"/>
    <property type="match status" value="2"/>
</dbReference>
<evidence type="ECO:0000313" key="5">
    <source>
        <dbReference type="Proteomes" id="UP000824890"/>
    </source>
</evidence>
<dbReference type="SUPFAM" id="SSF52047">
    <property type="entry name" value="RNI-like"/>
    <property type="match status" value="1"/>
</dbReference>
<name>A0ABQ8E161_BRANA</name>
<keyword evidence="1" id="KW-0677">Repeat</keyword>
<keyword evidence="5" id="KW-1185">Reference proteome</keyword>
<gene>
    <name evidence="4" type="ORF">HID58_012453</name>
</gene>
<dbReference type="Gene3D" id="3.80.10.10">
    <property type="entry name" value="Ribonuclease Inhibitor"/>
    <property type="match status" value="8"/>
</dbReference>
<feature type="non-terminal residue" evidence="4">
    <location>
        <position position="1"/>
    </location>
</feature>
<dbReference type="InterPro" id="IPR055414">
    <property type="entry name" value="LRR_R13L4/SHOC2-like"/>
</dbReference>
<evidence type="ECO:0008006" key="6">
    <source>
        <dbReference type="Google" id="ProtNLM"/>
    </source>
</evidence>
<organism evidence="4 5">
    <name type="scientific">Brassica napus</name>
    <name type="common">Rape</name>
    <dbReference type="NCBI Taxonomy" id="3708"/>
    <lineage>
        <taxon>Eukaryota</taxon>
        <taxon>Viridiplantae</taxon>
        <taxon>Streptophyta</taxon>
        <taxon>Embryophyta</taxon>
        <taxon>Tracheophyta</taxon>
        <taxon>Spermatophyta</taxon>
        <taxon>Magnoliopsida</taxon>
        <taxon>eudicotyledons</taxon>
        <taxon>Gunneridae</taxon>
        <taxon>Pentapetalae</taxon>
        <taxon>rosids</taxon>
        <taxon>malvids</taxon>
        <taxon>Brassicales</taxon>
        <taxon>Brassicaceae</taxon>
        <taxon>Brassiceae</taxon>
        <taxon>Brassica</taxon>
    </lineage>
</organism>
<dbReference type="InterPro" id="IPR006553">
    <property type="entry name" value="Leu-rich_rpt_Cys-con_subtyp"/>
</dbReference>
<reference evidence="4 5" key="1">
    <citation type="submission" date="2021-05" db="EMBL/GenBank/DDBJ databases">
        <title>Genome Assembly of Synthetic Allotetraploid Brassica napus Reveals Homoeologous Exchanges between Subgenomes.</title>
        <authorList>
            <person name="Davis J.T."/>
        </authorList>
    </citation>
    <scope>NUCLEOTIDE SEQUENCE [LARGE SCALE GENOMIC DNA]</scope>
    <source>
        <strain evidence="5">cv. Da-Ae</strain>
        <tissue evidence="4">Seedling</tissue>
    </source>
</reference>
<evidence type="ECO:0000259" key="2">
    <source>
        <dbReference type="Pfam" id="PF23282"/>
    </source>
</evidence>
<feature type="domain" description="Disease resistance protein Roq1-like winged-helix" evidence="2">
    <location>
        <begin position="171"/>
        <end position="240"/>
    </location>
</feature>
<proteinExistence type="predicted"/>
<dbReference type="PRINTS" id="PR00364">
    <property type="entry name" value="DISEASERSIST"/>
</dbReference>
<accession>A0ABQ8E161</accession>
<dbReference type="InterPro" id="IPR032675">
    <property type="entry name" value="LRR_dom_sf"/>
</dbReference>
<dbReference type="SMART" id="SM00367">
    <property type="entry name" value="LRR_CC"/>
    <property type="match status" value="11"/>
</dbReference>
<dbReference type="Pfam" id="PF23282">
    <property type="entry name" value="WHD_ROQ1"/>
    <property type="match status" value="1"/>
</dbReference>